<keyword evidence="7" id="KW-1185">Reference proteome</keyword>
<dbReference type="PROSITE" id="PS51109">
    <property type="entry name" value="G5"/>
    <property type="match status" value="1"/>
</dbReference>
<evidence type="ECO:0000313" key="7">
    <source>
        <dbReference type="Proteomes" id="UP000444960"/>
    </source>
</evidence>
<dbReference type="InterPro" id="IPR007137">
    <property type="entry name" value="DUF348"/>
</dbReference>
<protein>
    <recommendedName>
        <fullName evidence="5">G5 domain-containing protein</fullName>
    </recommendedName>
</protein>
<dbReference type="RefSeq" id="WP_186349733.1">
    <property type="nucleotide sequence ID" value="NZ_BJOV01000003.1"/>
</dbReference>
<keyword evidence="2 4" id="KW-0732">Signal</keyword>
<name>A0A7I9V7A2_9ACTN</name>
<gene>
    <name evidence="6" type="ORF">nbrc107696_13970</name>
</gene>
<feature type="chain" id="PRO_5039371468" description="G5 domain-containing protein" evidence="4">
    <location>
        <begin position="29"/>
        <end position="370"/>
    </location>
</feature>
<evidence type="ECO:0000313" key="6">
    <source>
        <dbReference type="EMBL" id="GEE00951.1"/>
    </source>
</evidence>
<dbReference type="SUPFAM" id="SSF53955">
    <property type="entry name" value="Lysozyme-like"/>
    <property type="match status" value="1"/>
</dbReference>
<evidence type="ECO:0000256" key="1">
    <source>
        <dbReference type="ARBA" id="ARBA00010830"/>
    </source>
</evidence>
<dbReference type="GO" id="GO:0016787">
    <property type="term" value="F:hydrolase activity"/>
    <property type="evidence" value="ECO:0007669"/>
    <property type="project" value="UniProtKB-KW"/>
</dbReference>
<dbReference type="InterPro" id="IPR010618">
    <property type="entry name" value="RPF"/>
</dbReference>
<feature type="domain" description="G5" evidence="5">
    <location>
        <begin position="203"/>
        <end position="283"/>
    </location>
</feature>
<keyword evidence="3" id="KW-0378">Hydrolase</keyword>
<dbReference type="Proteomes" id="UP000444960">
    <property type="component" value="Unassembled WGS sequence"/>
</dbReference>
<accession>A0A7I9V7A2</accession>
<comment type="caution">
    <text evidence="6">The sequence shown here is derived from an EMBL/GenBank/DDBJ whole genome shotgun (WGS) entry which is preliminary data.</text>
</comment>
<dbReference type="Pfam" id="PF06737">
    <property type="entry name" value="Transglycosylas"/>
    <property type="match status" value="1"/>
</dbReference>
<dbReference type="AlphaFoldDB" id="A0A7I9V7A2"/>
<evidence type="ECO:0000256" key="3">
    <source>
        <dbReference type="ARBA" id="ARBA00022801"/>
    </source>
</evidence>
<dbReference type="InterPro" id="IPR011098">
    <property type="entry name" value="G5_dom"/>
</dbReference>
<evidence type="ECO:0000259" key="5">
    <source>
        <dbReference type="PROSITE" id="PS51109"/>
    </source>
</evidence>
<dbReference type="EMBL" id="BJOV01000003">
    <property type="protein sequence ID" value="GEE00951.1"/>
    <property type="molecule type" value="Genomic_DNA"/>
</dbReference>
<dbReference type="Gene3D" id="1.10.530.10">
    <property type="match status" value="1"/>
</dbReference>
<dbReference type="Pfam" id="PF03990">
    <property type="entry name" value="DUF348"/>
    <property type="match status" value="3"/>
</dbReference>
<feature type="signal peptide" evidence="4">
    <location>
        <begin position="1"/>
        <end position="28"/>
    </location>
</feature>
<reference evidence="7" key="1">
    <citation type="submission" date="2019-06" db="EMBL/GenBank/DDBJ databases">
        <title>Gordonia isolated from sludge of a wastewater treatment plant.</title>
        <authorList>
            <person name="Tamura T."/>
            <person name="Aoyama K."/>
            <person name="Kang Y."/>
            <person name="Saito S."/>
            <person name="Akiyama N."/>
            <person name="Yazawa K."/>
            <person name="Gonoi T."/>
            <person name="Mikami Y."/>
        </authorList>
    </citation>
    <scope>NUCLEOTIDE SEQUENCE [LARGE SCALE GENOMIC DNA]</scope>
    <source>
        <strain evidence="7">NBRC 107696</strain>
    </source>
</reference>
<comment type="similarity">
    <text evidence="1">Belongs to the transglycosylase family. Rpf subfamily.</text>
</comment>
<organism evidence="6 7">
    <name type="scientific">Gordonia spumicola</name>
    <dbReference type="NCBI Taxonomy" id="589161"/>
    <lineage>
        <taxon>Bacteria</taxon>
        <taxon>Bacillati</taxon>
        <taxon>Actinomycetota</taxon>
        <taxon>Actinomycetes</taxon>
        <taxon>Mycobacteriales</taxon>
        <taxon>Gordoniaceae</taxon>
        <taxon>Gordonia</taxon>
    </lineage>
</organism>
<dbReference type="InterPro" id="IPR023346">
    <property type="entry name" value="Lysozyme-like_dom_sf"/>
</dbReference>
<dbReference type="CDD" id="cd13925">
    <property type="entry name" value="RPF"/>
    <property type="match status" value="1"/>
</dbReference>
<dbReference type="SMART" id="SM01208">
    <property type="entry name" value="G5"/>
    <property type="match status" value="1"/>
</dbReference>
<dbReference type="Pfam" id="PF07501">
    <property type="entry name" value="G5"/>
    <property type="match status" value="1"/>
</dbReference>
<proteinExistence type="inferred from homology"/>
<sequence length="370" mass="39104">MSAFTRINQSTSLRVRFALAAVAATVGAGAVTGAVMHKEVTLAVDGQKTTVQTMAFSVEDVLKENGVDPAAGDLVSAPLSSAPHSDQTIAIDRLKKVELVIDGKPQMVTTNASTVRDVLAERGLTSSAVDGSLDARLPVDGGDVDVIMPKRVVLTDGADTTRPTIAAKDVGDLLARAGNPLQPTDTVFPSATTPVSADMVIKVTRVRTEDVTLDEDVASPQVKKKDPTLISGRTVVLTKGTPGKAKVKYSVTTRNGKVIKKVKLDQQVLVAPTPTTVRVGTKPGAPFVPYGVWDRLAQCESTGNWAINSGNGFYGGIQFDQNTWDRWGGQEYAPRADLATREEQIAIAKKTQAAQGWGAWPSCTASLGIR</sequence>
<evidence type="ECO:0000256" key="4">
    <source>
        <dbReference type="SAM" id="SignalP"/>
    </source>
</evidence>
<dbReference type="Gene3D" id="2.20.230.10">
    <property type="entry name" value="Resuscitation-promoting factor rpfb"/>
    <property type="match status" value="1"/>
</dbReference>
<evidence type="ECO:0000256" key="2">
    <source>
        <dbReference type="ARBA" id="ARBA00022729"/>
    </source>
</evidence>